<dbReference type="GO" id="GO:0003676">
    <property type="term" value="F:nucleic acid binding"/>
    <property type="evidence" value="ECO:0007669"/>
    <property type="project" value="InterPro"/>
</dbReference>
<reference evidence="2 3" key="1">
    <citation type="submission" date="2024-01" db="EMBL/GenBank/DDBJ databases">
        <title>A telomere-to-telomere, gap-free genome of sweet tea (Lithocarpus litseifolius).</title>
        <authorList>
            <person name="Zhou J."/>
        </authorList>
    </citation>
    <scope>NUCLEOTIDE SEQUENCE [LARGE SCALE GENOMIC DNA]</scope>
    <source>
        <strain evidence="2">Zhou-2022a</strain>
        <tissue evidence="2">Leaf</tissue>
    </source>
</reference>
<dbReference type="PANTHER" id="PTHR47723:SF19">
    <property type="entry name" value="POLYNUCLEOTIDYL TRANSFERASE, RIBONUCLEASE H-LIKE SUPERFAMILY PROTEIN"/>
    <property type="match status" value="1"/>
</dbReference>
<dbReference type="AlphaFoldDB" id="A0AAW2E2M1"/>
<dbReference type="InterPro" id="IPR036397">
    <property type="entry name" value="RNaseH_sf"/>
</dbReference>
<dbReference type="InterPro" id="IPR012337">
    <property type="entry name" value="RNaseH-like_sf"/>
</dbReference>
<dbReference type="Gene3D" id="3.30.420.10">
    <property type="entry name" value="Ribonuclease H-like superfamily/Ribonuclease H"/>
    <property type="match status" value="1"/>
</dbReference>
<organism evidence="2 3">
    <name type="scientific">Lithocarpus litseifolius</name>
    <dbReference type="NCBI Taxonomy" id="425828"/>
    <lineage>
        <taxon>Eukaryota</taxon>
        <taxon>Viridiplantae</taxon>
        <taxon>Streptophyta</taxon>
        <taxon>Embryophyta</taxon>
        <taxon>Tracheophyta</taxon>
        <taxon>Spermatophyta</taxon>
        <taxon>Magnoliopsida</taxon>
        <taxon>eudicotyledons</taxon>
        <taxon>Gunneridae</taxon>
        <taxon>Pentapetalae</taxon>
        <taxon>rosids</taxon>
        <taxon>fabids</taxon>
        <taxon>Fagales</taxon>
        <taxon>Fagaceae</taxon>
        <taxon>Lithocarpus</taxon>
    </lineage>
</organism>
<feature type="domain" description="RNase H type-1" evidence="1">
    <location>
        <begin position="210"/>
        <end position="322"/>
    </location>
</feature>
<dbReference type="Proteomes" id="UP001459277">
    <property type="component" value="Unassembled WGS sequence"/>
</dbReference>
<dbReference type="InterPro" id="IPR053151">
    <property type="entry name" value="RNase_H-like"/>
</dbReference>
<dbReference type="GO" id="GO:0004523">
    <property type="term" value="F:RNA-DNA hybrid ribonuclease activity"/>
    <property type="evidence" value="ECO:0007669"/>
    <property type="project" value="InterPro"/>
</dbReference>
<evidence type="ECO:0000259" key="1">
    <source>
        <dbReference type="Pfam" id="PF13456"/>
    </source>
</evidence>
<keyword evidence="3" id="KW-1185">Reference proteome</keyword>
<dbReference type="PANTHER" id="PTHR47723">
    <property type="entry name" value="OS05G0353850 PROTEIN"/>
    <property type="match status" value="1"/>
</dbReference>
<evidence type="ECO:0000313" key="3">
    <source>
        <dbReference type="Proteomes" id="UP001459277"/>
    </source>
</evidence>
<dbReference type="InterPro" id="IPR044730">
    <property type="entry name" value="RNase_H-like_dom_plant"/>
</dbReference>
<accession>A0AAW2E2M1</accession>
<dbReference type="SUPFAM" id="SSF53098">
    <property type="entry name" value="Ribonuclease H-like"/>
    <property type="match status" value="1"/>
</dbReference>
<dbReference type="Pfam" id="PF13456">
    <property type="entry name" value="RVT_3"/>
    <property type="match status" value="1"/>
</dbReference>
<dbReference type="EMBL" id="JAZDWU010000001">
    <property type="protein sequence ID" value="KAL0016946.1"/>
    <property type="molecule type" value="Genomic_DNA"/>
</dbReference>
<evidence type="ECO:0000313" key="2">
    <source>
        <dbReference type="EMBL" id="KAL0016946.1"/>
    </source>
</evidence>
<sequence length="367" mass="42299">MKGIGWNVGSNSKLKFWTDNWVKGKSVRELIQGPIRQAEQEITIEEIRQGGEWHWNAISFDLPPYIKGRILATPIQIYGEKGDYMNWKASKDGEFTVASAYTLARPEEKHRDGFKGSWIWKINSLPRICHFLWLCHHNSAPIREKHRNRVVFENTTLNPKLHDSCLKQAIEYVYYVGKSFRTIQVRYSNVKWNKPMEGWGKLNSDEASLGNLGRAGGGRLIQDHRGGWVRGYTRNIGFTTIVIAKFWALRDRLKLALQLGVDCLEVELNAKVVVNLVLSNLVTNRDYSLLNDCRYLLSRFQQTRVNHTYREANRATDGVAKEGCMQQEEFVILFNPPTPDIVTFVNEDATSLYYVRRVANTLPFMAN</sequence>
<comment type="caution">
    <text evidence="2">The sequence shown here is derived from an EMBL/GenBank/DDBJ whole genome shotgun (WGS) entry which is preliminary data.</text>
</comment>
<gene>
    <name evidence="2" type="ORF">SO802_004015</name>
</gene>
<dbReference type="CDD" id="cd06222">
    <property type="entry name" value="RNase_H_like"/>
    <property type="match status" value="1"/>
</dbReference>
<proteinExistence type="predicted"/>
<name>A0AAW2E2M1_9ROSI</name>
<protein>
    <recommendedName>
        <fullName evidence="1">RNase H type-1 domain-containing protein</fullName>
    </recommendedName>
</protein>
<dbReference type="InterPro" id="IPR002156">
    <property type="entry name" value="RNaseH_domain"/>
</dbReference>